<feature type="transmembrane region" description="Helical" evidence="2">
    <location>
        <begin position="214"/>
        <end position="237"/>
    </location>
</feature>
<dbReference type="STRING" id="1081108.A0A162MYS1"/>
<evidence type="ECO:0000256" key="3">
    <source>
        <dbReference type="SAM" id="SignalP"/>
    </source>
</evidence>
<name>A0A162MYS1_CORDF</name>
<reference evidence="4 5" key="1">
    <citation type="journal article" date="2016" name="Genome Biol. Evol.">
        <title>Divergent and convergent evolution of fungal pathogenicity.</title>
        <authorList>
            <person name="Shang Y."/>
            <person name="Xiao G."/>
            <person name="Zheng P."/>
            <person name="Cen K."/>
            <person name="Zhan S."/>
            <person name="Wang C."/>
        </authorList>
    </citation>
    <scope>NUCLEOTIDE SEQUENCE [LARGE SCALE GENOMIC DNA]</scope>
    <source>
        <strain evidence="4 5">RCEF 1005</strain>
    </source>
</reference>
<protein>
    <recommendedName>
        <fullName evidence="6">Extracellular membrane protein, CFEM domain protein</fullName>
    </recommendedName>
</protein>
<keyword evidence="2" id="KW-1133">Transmembrane helix</keyword>
<sequence length="303" mass="30569">MMARFQVWAAVALLGLNTVTVMADGSCVPTCVNDVQNKNFQEIGCAAANQNGCLCVKQAFVDLVAECSQKCGATVDEIRQGLVGDNPPRFCLPQAAEVPAARASAGTSSPPASTSSPAASSPAPSTSSTSSSTAPPSTSSPSPASTSPTPTSTSTPASTSSTLATPTTPSTTITSNTLSSGVATSSHSSTSTAASGETSPASSPVPASGISSGAAAGIGIGVAIVVAAVAVIAFCLLRSRKKQAAPRHSMDISKPLPGSGRTYPARDDRGRDSDSYDKYGNDIEMTSNRYEDMIPSQQPRTMV</sequence>
<gene>
    <name evidence="4" type="ORF">LEL_08543</name>
</gene>
<keyword evidence="2" id="KW-0812">Transmembrane</keyword>
<evidence type="ECO:0000313" key="5">
    <source>
        <dbReference type="Proteomes" id="UP000076881"/>
    </source>
</evidence>
<keyword evidence="5" id="KW-1185">Reference proteome</keyword>
<evidence type="ECO:0000256" key="2">
    <source>
        <dbReference type="SAM" id="Phobius"/>
    </source>
</evidence>
<dbReference type="EMBL" id="AZHF01000007">
    <property type="protein sequence ID" value="OAA72759.1"/>
    <property type="molecule type" value="Genomic_DNA"/>
</dbReference>
<feature type="chain" id="PRO_5007837581" description="Extracellular membrane protein, CFEM domain protein" evidence="3">
    <location>
        <begin position="24"/>
        <end position="303"/>
    </location>
</feature>
<dbReference type="OrthoDB" id="4778251at2759"/>
<feature type="signal peptide" evidence="3">
    <location>
        <begin position="1"/>
        <end position="23"/>
    </location>
</feature>
<evidence type="ECO:0000313" key="4">
    <source>
        <dbReference type="EMBL" id="OAA72759.1"/>
    </source>
</evidence>
<dbReference type="PANTHER" id="PTHR16861:SF4">
    <property type="entry name" value="SH3 DOMAIN PROTEIN (AFU_ORTHOLOGUE AFUA_1G13610)"/>
    <property type="match status" value="1"/>
</dbReference>
<dbReference type="PANTHER" id="PTHR16861">
    <property type="entry name" value="GLYCOPROTEIN 38"/>
    <property type="match status" value="1"/>
</dbReference>
<evidence type="ECO:0008006" key="6">
    <source>
        <dbReference type="Google" id="ProtNLM"/>
    </source>
</evidence>
<feature type="compositionally biased region" description="Basic and acidic residues" evidence="1">
    <location>
        <begin position="264"/>
        <end position="281"/>
    </location>
</feature>
<feature type="region of interest" description="Disordered" evidence="1">
    <location>
        <begin position="102"/>
        <end position="208"/>
    </location>
</feature>
<evidence type="ECO:0000256" key="1">
    <source>
        <dbReference type="SAM" id="MobiDB-lite"/>
    </source>
</evidence>
<dbReference type="Proteomes" id="UP000076881">
    <property type="component" value="Unassembled WGS sequence"/>
</dbReference>
<accession>A0A162MYS1</accession>
<dbReference type="AlphaFoldDB" id="A0A162MYS1"/>
<organism evidence="4 5">
    <name type="scientific">Akanthomyces lecanii RCEF 1005</name>
    <dbReference type="NCBI Taxonomy" id="1081108"/>
    <lineage>
        <taxon>Eukaryota</taxon>
        <taxon>Fungi</taxon>
        <taxon>Dikarya</taxon>
        <taxon>Ascomycota</taxon>
        <taxon>Pezizomycotina</taxon>
        <taxon>Sordariomycetes</taxon>
        <taxon>Hypocreomycetidae</taxon>
        <taxon>Hypocreales</taxon>
        <taxon>Cordycipitaceae</taxon>
        <taxon>Akanthomyces</taxon>
        <taxon>Cordyceps confragosa</taxon>
    </lineage>
</organism>
<comment type="caution">
    <text evidence="4">The sequence shown here is derived from an EMBL/GenBank/DDBJ whole genome shotgun (WGS) entry which is preliminary data.</text>
</comment>
<keyword evidence="3" id="KW-0732">Signal</keyword>
<proteinExistence type="predicted"/>
<feature type="region of interest" description="Disordered" evidence="1">
    <location>
        <begin position="243"/>
        <end position="303"/>
    </location>
</feature>
<keyword evidence="2" id="KW-0472">Membrane</keyword>